<feature type="non-terminal residue" evidence="2">
    <location>
        <position position="1"/>
    </location>
</feature>
<gene>
    <name evidence="2" type="ORF">CIB84_009711</name>
</gene>
<feature type="compositionally biased region" description="Low complexity" evidence="1">
    <location>
        <begin position="220"/>
        <end position="232"/>
    </location>
</feature>
<accession>A0A2P4SR06</accession>
<feature type="compositionally biased region" description="Low complexity" evidence="1">
    <location>
        <begin position="150"/>
        <end position="169"/>
    </location>
</feature>
<comment type="caution">
    <text evidence="2">The sequence shown here is derived from an EMBL/GenBank/DDBJ whole genome shotgun (WGS) entry which is preliminary data.</text>
</comment>
<feature type="region of interest" description="Disordered" evidence="1">
    <location>
        <begin position="20"/>
        <end position="193"/>
    </location>
</feature>
<dbReference type="AlphaFoldDB" id="A0A2P4SR06"/>
<sequence>YQCLLKSTAAQLPAPVLPQGLSQHLSRRHTRRTLGCKPTREPGGTLAATRCPSSRHTPRLPQRGGSAGQHAGHSEKPTWTTRWAARATNVRTANTRRALSAPSNCGRRPNNARQQRNARRGAAPRRSQPSGPLPAPSRSRSGRRRPSPRPLISWRRPVRLRSSAIARSISCKERSGSPLASSSRGAARPPLPAEAMLPPPAMISCQAAPAARTALPVAAAGGAGGRSTTATREPNGTAPLLSSRATRRSPAAPSEFPGLCPTRCSLGLKPPRAPPCLVRYGTARPSPTASCFGNREHRPALHQPMVRRRAGRREGFKADPRLLCRWCWRLKLSGACLRSRARSRVVSLPPEYLKERPRVSLASSIRCCSC</sequence>
<proteinExistence type="predicted"/>
<dbReference type="Proteomes" id="UP000237246">
    <property type="component" value="Unassembled WGS sequence"/>
</dbReference>
<feature type="compositionally biased region" description="Low complexity" evidence="1">
    <location>
        <begin position="106"/>
        <end position="115"/>
    </location>
</feature>
<keyword evidence="3" id="KW-1185">Reference proteome</keyword>
<dbReference type="EMBL" id="PPHD01028208">
    <property type="protein sequence ID" value="POI26539.1"/>
    <property type="molecule type" value="Genomic_DNA"/>
</dbReference>
<evidence type="ECO:0000313" key="3">
    <source>
        <dbReference type="Proteomes" id="UP000237246"/>
    </source>
</evidence>
<organism evidence="2 3">
    <name type="scientific">Bambusicola thoracicus</name>
    <name type="common">Chinese bamboo-partridge</name>
    <name type="synonym">Perdix thoracica</name>
    <dbReference type="NCBI Taxonomy" id="9083"/>
    <lineage>
        <taxon>Eukaryota</taxon>
        <taxon>Metazoa</taxon>
        <taxon>Chordata</taxon>
        <taxon>Craniata</taxon>
        <taxon>Vertebrata</taxon>
        <taxon>Euteleostomi</taxon>
        <taxon>Archelosauria</taxon>
        <taxon>Archosauria</taxon>
        <taxon>Dinosauria</taxon>
        <taxon>Saurischia</taxon>
        <taxon>Theropoda</taxon>
        <taxon>Coelurosauria</taxon>
        <taxon>Aves</taxon>
        <taxon>Neognathae</taxon>
        <taxon>Galloanserae</taxon>
        <taxon>Galliformes</taxon>
        <taxon>Phasianidae</taxon>
        <taxon>Perdicinae</taxon>
        <taxon>Bambusicola</taxon>
    </lineage>
</organism>
<feature type="compositionally biased region" description="Low complexity" evidence="1">
    <location>
        <begin position="78"/>
        <end position="98"/>
    </location>
</feature>
<evidence type="ECO:0000256" key="1">
    <source>
        <dbReference type="SAM" id="MobiDB-lite"/>
    </source>
</evidence>
<protein>
    <submittedName>
        <fullName evidence="2">Uncharacterized protein</fullName>
    </submittedName>
</protein>
<evidence type="ECO:0000313" key="2">
    <source>
        <dbReference type="EMBL" id="POI26539.1"/>
    </source>
</evidence>
<reference evidence="2 3" key="1">
    <citation type="submission" date="2018-01" db="EMBL/GenBank/DDBJ databases">
        <title>Comparison of the Chinese Bamboo Partridge and Red Junglefowl genome sequences highlights the importance of demography in genome evolution.</title>
        <authorList>
            <person name="Tiley G.P."/>
            <person name="Kimball R.T."/>
            <person name="Braun E.L."/>
            <person name="Burleigh J.G."/>
        </authorList>
    </citation>
    <scope>NUCLEOTIDE SEQUENCE [LARGE SCALE GENOMIC DNA]</scope>
    <source>
        <strain evidence="2">RTK389</strain>
        <tissue evidence="2">Blood</tissue>
    </source>
</reference>
<name>A0A2P4SR06_BAMTH</name>
<feature type="region of interest" description="Disordered" evidence="1">
    <location>
        <begin position="220"/>
        <end position="255"/>
    </location>
</feature>
<feature type="compositionally biased region" description="Basic residues" evidence="1">
    <location>
        <begin position="25"/>
        <end position="34"/>
    </location>
</feature>